<dbReference type="Proteomes" id="UP001597380">
    <property type="component" value="Unassembled WGS sequence"/>
</dbReference>
<protein>
    <submittedName>
        <fullName evidence="2">Class I SAM-dependent methyltransferase</fullName>
        <ecNumber evidence="2">2.1.1.-</ecNumber>
    </submittedName>
</protein>
<keyword evidence="2" id="KW-0808">Transferase</keyword>
<dbReference type="SUPFAM" id="SSF53335">
    <property type="entry name" value="S-adenosyl-L-methionine-dependent methyltransferases"/>
    <property type="match status" value="1"/>
</dbReference>
<evidence type="ECO:0000259" key="1">
    <source>
        <dbReference type="Pfam" id="PF13847"/>
    </source>
</evidence>
<dbReference type="GO" id="GO:0032259">
    <property type="term" value="P:methylation"/>
    <property type="evidence" value="ECO:0007669"/>
    <property type="project" value="UniProtKB-KW"/>
</dbReference>
<reference evidence="3" key="1">
    <citation type="journal article" date="2019" name="Int. J. Syst. Evol. Microbiol.">
        <title>The Global Catalogue of Microorganisms (GCM) 10K type strain sequencing project: providing services to taxonomists for standard genome sequencing and annotation.</title>
        <authorList>
            <consortium name="The Broad Institute Genomics Platform"/>
            <consortium name="The Broad Institute Genome Sequencing Center for Infectious Disease"/>
            <person name="Wu L."/>
            <person name="Ma J."/>
        </authorList>
    </citation>
    <scope>NUCLEOTIDE SEQUENCE [LARGE SCALE GENOMIC DNA]</scope>
    <source>
        <strain evidence="3">CGMCC 1.10992</strain>
    </source>
</reference>
<comment type="caution">
    <text evidence="2">The sequence shown here is derived from an EMBL/GenBank/DDBJ whole genome shotgun (WGS) entry which is preliminary data.</text>
</comment>
<dbReference type="PANTHER" id="PTHR43861">
    <property type="entry name" value="TRANS-ACONITATE 2-METHYLTRANSFERASE-RELATED"/>
    <property type="match status" value="1"/>
</dbReference>
<proteinExistence type="predicted"/>
<sequence length="206" mass="23175">MNTTAKFWNGIAARYAKKPIGDEAAYEKKLEITRQYFEPHMQLLELGCGTGSTALLHAPYVKHIRAVDISSEMLAIAKQKAQQQGIENVSFEQASIDQFETQQQFDMVLTLSVLHLMDDKDAVIKKIAQRLKSGGLFVSSTVCLGTSMRWLKLIWPLGRALGLFPPTLKHFTPEQLTQSVIDAGFTIEHLWRPNDGRTAFIVARKE</sequence>
<dbReference type="RefSeq" id="WP_345338305.1">
    <property type="nucleotide sequence ID" value="NZ_BAABLI010000005.1"/>
</dbReference>
<keyword evidence="2" id="KW-0489">Methyltransferase</keyword>
<dbReference type="Pfam" id="PF13847">
    <property type="entry name" value="Methyltransf_31"/>
    <property type="match status" value="1"/>
</dbReference>
<keyword evidence="3" id="KW-1185">Reference proteome</keyword>
<dbReference type="InterPro" id="IPR025714">
    <property type="entry name" value="Methyltranfer_dom"/>
</dbReference>
<accession>A0ABW4XIS5</accession>
<dbReference type="CDD" id="cd02440">
    <property type="entry name" value="AdoMet_MTases"/>
    <property type="match status" value="1"/>
</dbReference>
<evidence type="ECO:0000313" key="2">
    <source>
        <dbReference type="EMBL" id="MFD2095150.1"/>
    </source>
</evidence>
<gene>
    <name evidence="2" type="ORF">ACFSJ3_04075</name>
</gene>
<dbReference type="EMBL" id="JBHUHT010000008">
    <property type="protein sequence ID" value="MFD2095150.1"/>
    <property type="molecule type" value="Genomic_DNA"/>
</dbReference>
<organism evidence="2 3">
    <name type="scientific">Corallincola platygyrae</name>
    <dbReference type="NCBI Taxonomy" id="1193278"/>
    <lineage>
        <taxon>Bacteria</taxon>
        <taxon>Pseudomonadati</taxon>
        <taxon>Pseudomonadota</taxon>
        <taxon>Gammaproteobacteria</taxon>
        <taxon>Alteromonadales</taxon>
        <taxon>Psychromonadaceae</taxon>
        <taxon>Corallincola</taxon>
    </lineage>
</organism>
<dbReference type="Gene3D" id="3.40.50.150">
    <property type="entry name" value="Vaccinia Virus protein VP39"/>
    <property type="match status" value="1"/>
</dbReference>
<dbReference type="InterPro" id="IPR029063">
    <property type="entry name" value="SAM-dependent_MTases_sf"/>
</dbReference>
<name>A0ABW4XIS5_9GAMM</name>
<dbReference type="GO" id="GO:0008168">
    <property type="term" value="F:methyltransferase activity"/>
    <property type="evidence" value="ECO:0007669"/>
    <property type="project" value="UniProtKB-KW"/>
</dbReference>
<feature type="domain" description="Methyltransferase" evidence="1">
    <location>
        <begin position="39"/>
        <end position="147"/>
    </location>
</feature>
<dbReference type="EC" id="2.1.1.-" evidence="2"/>
<evidence type="ECO:0000313" key="3">
    <source>
        <dbReference type="Proteomes" id="UP001597380"/>
    </source>
</evidence>